<dbReference type="Pfam" id="PF24346">
    <property type="entry name" value="DUF7507"/>
    <property type="match status" value="3"/>
</dbReference>
<feature type="domain" description="CshA" evidence="4">
    <location>
        <begin position="2531"/>
        <end position="2643"/>
    </location>
</feature>
<feature type="domain" description="CshA" evidence="4">
    <location>
        <begin position="3193"/>
        <end position="3288"/>
    </location>
</feature>
<feature type="domain" description="CshA" evidence="4">
    <location>
        <begin position="5353"/>
        <end position="5464"/>
    </location>
</feature>
<keyword evidence="8" id="KW-1185">Reference proteome</keyword>
<comment type="caution">
    <text evidence="7">The sequence shown here is derived from an EMBL/GenBank/DDBJ whole genome shotgun (WGS) entry which is preliminary data.</text>
</comment>
<dbReference type="Pfam" id="PF17963">
    <property type="entry name" value="Big_9"/>
    <property type="match status" value="4"/>
</dbReference>
<feature type="domain" description="CshA" evidence="4">
    <location>
        <begin position="5525"/>
        <end position="5574"/>
    </location>
</feature>
<protein>
    <submittedName>
        <fullName evidence="7">Tandem-95 repeat protein</fullName>
    </submittedName>
</protein>
<feature type="transmembrane region" description="Helical" evidence="2">
    <location>
        <begin position="6110"/>
        <end position="6131"/>
    </location>
</feature>
<feature type="domain" description="CshA" evidence="4">
    <location>
        <begin position="4918"/>
        <end position="5026"/>
    </location>
</feature>
<sequence length="6140" mass="616660">MCLAVVLGAGSVIALSVATAPSAEAARIANVTDTGAATYSQVFTQPNAENVTGSWTVAGNTVKGATGGTTSVLPVRGATEATFAPGLPAGTVVTQLDTSGTGCTTTLNTNAFCAPNGSVTIAFSKPVNNPVLHVVGLGATTSSGGTVQNTYSTYGTVTSVPAGATLGQPQPGSTSLAVANNRFQTSINQPSTACNAAVPAGCGSMVINGTGLTQVTITTGLKVYGVATTLTATNVDQWNAFITLQDQPVPTAAPDTAAVKRNTPVTTAILANDAPGAGGKALVPGSVILSAPGVTGATVSADGKTLTVPNEGTYTANTNGQVVFTPVTAFIGTASPITYRVSDADNSTASSTLTVTVTADPPVPVADAPTTTQGVAVTFDPTVNDNGVDSPINKPSVRLLDPATGQFVTSLTVAGEGTYTVAATGDVTLTPVAAFAGAARPVTYRVANQSGVTATSTITPTVTGVAPRAAADTATTGQNNPVTLSPAGNDRPGIDGGTPIDPASVRLVGANGALVTDLTIPSGRFVVDTSTGVVTFTPARGFTGTTPAVTYQVADTRGLTARSTITVGVSAVTPTASGDTAETRQGTAVTLEVVANDLPGNANTALDPRTVVLSVPANTPGAVLSADRKTLTVPNQGTYTVNATTGAVTFQPVTAFTGPATAVPYTVSDVDGRTATANITVTVTGVPPRTAPDTVVTPQNTPVTVNPAANDAPGIDGGTPVNASSLRLLGADGTAVATLALAGQGTFTVNTTSGAVTFTPAAGFSGRVPDVSYRIADTAGLTSTGLLTVSVTAVRPVANDDRGSTTQAAAVTVPLLTNDAAGNAATPLRPATVRLSAVGANTPSADGRTLTVAGQGTYTVDPTTGAVRFVPVAAFTGATTAVPYTVADADGTTATANLVIDVVPVAPRAANDAVGTDQNTPVTFAPSANDRPGVDGGSALVPGSLRLVNGADQAVTDLQLADGRYTVNTATGAVTFTPRAGFSGTMPQVTYAISDAAGQTSRATIDVQVAAATPVANPDAQTTTQATAATLDVLANDRAGNANTPLVPGTVRLVAPAGSTLGEEGRRLTVPGQGTYLVNVENGRVTFLPLASFTGSATPVTYRVADTSGTVAESQLSVTVTAVAPRATDDARTTPQNTPVSLDPAENDRPGVDGGSAVVPNTLRFIGANGQLVESLTLTEGRFAVDTATGRVTFTPAPRFSGVVPQVRYSIADGNTQRSSAGINITVTAAVPVAADDVATTPQASPVSLEVLANDRAGNPALPLVPDTVVLSTVEGGTLSADRRRLEVAGEGVYTVNVRGVVTFTPVTAFVGTARTVPYSVSDIAGQTSSAQLTVTVVPVGPRMVADAAVTEQNTPVTFAPGADDLPGVDGGSAPILSTVRLVGAGGASVDTLTVTAGVFTVNTANGNVTFTPAAGFTGLVPQIQYRITDGNQQTGTGTIDVQVTPVSPVANDDAATTPQAQAVPVDVIANDRAGNARTPLTAGSVVLSALDGVQPTENGKRLAVAGQGVYTVGPSGVITFTPVASFTGAATPVVYTIGDADGRTDSAELSISVTAAPPRTVADAATTPQNTPVSLDPAANDLPGVDGGSAPVAATVRLLTAQNLPVTELSLPGAGVFRVSVTGTVTFTPEPGFSGSVPQVRYRISDGIGQSSTSVIDLQVVAARPVANPDAGTTRQGTVIPVDLAANDRAGNAALPLDAATVVFTAIAGGTLSDDGRSLTVDGEGVYTLVEGVATFTPEPAFVGAARAVPYSISDAASQTASSQLRITVTPVGPRTVADAAVTERNTPVTFQPGEDDLPGVDGGSAPVLTTLRLLDGDAPVTRLAVTAGVFTVDTATGDVTFRPAQGFTGEVPQVRYVITDGNRATGIGTIDVVVGSAVPSAGDDTARTRQGTPTPVTVLANDRPGNGATPLVPGSVVLTGAGGGTVSDAGKTLTVDGQGAYTVDADGVVTFTPVAPFIGATTPVQYRVSDVDGQPATALIRVTVAPVGPRMVADAAVTEQNTNVTFFPGEDDLPGVDGGSAPDLTTLRLLDGDTPVETLTLAEGTFTVDTTTGAVTFDPAPGFSGRVPEIRYRILDGNGQTGVSTIDVLVAAVIPVANDDGATTRQAQPAIIPVVGNDRAGNDATPLVPGSVVFTGADQSGGTLSDDARTLTVDGEGTYAVDGNGVVTFTPLARFTGAAAEVQYAIQDVDRQRTTAVIRVIVTAVGPRMVADAAVTEQNTNVTFFPGEDDLPGVDGGSAPDLTTLRLLDGDTPVETLTLAEGTFTVDTTTGAVTFDPAPGFSGLVPEIRYRITDGNGQTGVSTIDVTVQPAVVQVNDDRISTPQNAPVTVAVLGNDVAGNQNTPLDVTSVRLQTSDGVAPSADGLSLTFPNQGTFTVNTTTGAVVFVPVAAFTGATRAVTYSAADVDGSTGTATIVVDVAAVAPRAAADAQTTEQNTPITFPVAANDRPGVTGGAPVVPSSVRLVGAGDALVTTLAIAGRGVFTVAANGDVTFTPEEGFTGRVNQIQYSIADTNNLRSRATVDITVSVVTPTADADIARTPQGRAIALDILDNDLPGNVNTPLAPSSVVLSAPGIAGAEVSPDGRTVVVPDEGTYAYTTDGTVSDLTFTPLPAFVGAARAITYSVSDVDGSVDTATVTVTVDAVAARAIADGYSTGQNQPITFSPAANDLPGVTGGSAVVPSTLRLVGPGTTFVTELDVEGGLFTVDVGTGEVTFTPDATFSGPVPTVSYRVADGNRLTSTATIDIAVAASMPMVNDDAARSLQGEPASVNVLANDRPGNAGTPFVAATVVLREIEGGVLSEDGKTLTIDGQGTVEVAPDGTVTFTPVARFVNDATVVTYAVTDAGGNVAEGAIAFSVTPLGPRALADAASTGQNTPVTLEVLANDTPGVEGGSAIDPATVEFIGAADDGSFTTAGGNFRVDGAGVVTFAPAPGFSGNATAEYRVTDVAGATGQAVVTVRVVGVRPVANNDAETTGQGEAVRAIVLDNDRPGNAATPLDISSVQLEALPGAGPTLEGKELTVPNQGTYRVDAAGVITFTPLAAFTGDATPVPYVVFDADRQPARATLSVTVAAAAPRAVADAASTPQNTPVTLDPAANDLPGVDGGSAPVAASVRLLDGDQAVTTLDVDGGTFAVDIETGIVTFTPDLAFSGAVRPVTYRVSDANDRSSTSTLTVVVRGATPIANPDIVTTRQDQDAIIPVVANDRPGNANLPLVAGSVVFTGVGGVLSDDGRTLTVSGEGVYRVDADGIVTFDPEAGFVNAATEVEYSIRDIADQLATARIRVTVTPVGPRMVADAAVTQQNTPVTFQPGEDDLPGVDGGSPVDLSTLRLLDGTTPVDTLTVAGAGTFTVNRATGDVTFVPVAGFTGTVPEVRYQVEDGNGQVGTTSIDILVTAVTPVANPDERTTRQDETVIIPVVLNDRPGNDNTPLDPATVVFTGEGGGIVSNAGKTLTVTDQGDYTIDDDGVVTFDPQAAFVGTATPVQYSVRDVDGQTVTAQIRVTVTAVGPRLVADAAVTQQNTPVTFQPGEDDLPGVDGGSPVDLTTLQLLDGDEPVDTLRLPQGTFTVNRATGDVTFTPAAGVVGAVPEIRYQVQDGNGQVGISTIDIFVTGVTPVANLDVVSTRQDENAVIPVVANDRPGNERTPLDPATVVFTGVGGTVSDGGRTLTVDGEGVYTVDGDGVVTFDPEASFVNDATPVQYSIEDADGRTVTAEIRVTVSPVGPRMVADAAVTQQNVPVTFQPGADDLPGVDGGSPVDLTTLRLLDGDEPVDTLSLPQGTFTVNRATSDVTFDPEDGFSGSVPTVLYRVEDGNGQIGTSTISITVGSVTPVAGEDLLTTRQAVPATANLLANDVPGNGATPLDPTTVVFTGVGGGTVSNNGKTLTVSNQGVYTVDADGGLVFTPQVGFVNAASPVQYRVADVDGQTTTATIRVTVTPVGPRMVADAAVTQQNMPVTFQPGEDDRPGVDGGSDVDLGSLRLLGANDAPVTVLTLDEGVFRVNTANGDVTFTPAAGFAGPVLEVRYRVLDGNGQVGISTIDVLVTAVTPVANPDLATTRQAQAAVIDVVANDRPGNDNTPLDRTSVIFTGDGGGVVSDNGKTLTVADQGVYRINASGVVTFTPAASFVGEATAVEYEVQDADDLAVRADIRVTVTPVGPRMVADAAVTQQNTPVTFQPGADDLPGVTGGSPVDVTSVRLLNGTAPVTVLSLTDIGVFRVDATNGDVTFTPAAGFSGAVPEVRYQIEDGNGQVGVSTIDILVTGVTPTAGNDSGTVLQGEVSSIDVLANDVPGNARTPLVPEGLVLGAVDGGTLSEDGRTLAVPNQGTWRVQGSTVTFTPIASFTGVATPVTYTVQDSDGQPATATITVSVTAVAAVAVADAVTTEQNTAVTFAPAENDRAGVQGGSAPVPASVRLLDAAGAEVTELVLAAGRFTVDTDTGRVTFTPAVGFAGSVPEVRYSIRDGIGQRSVGSISLDVVSVAPVANADSRTTTQAEAVPVPVLANDLPGNEASPFDPATVTLGGPDGSGAELSEDRRTLQVPGQGTFRVDPASGTVLFTPVPAFTGTTATVTYTVRDINGTEVSSTLSVTVTPVAPRAVADAVTTQQNVGVTITSAANDLPGVTGGSTPLASSVRLVDPATGDAVDILVVTGGVFTVDTSTGSVRFEPTQGFAGAVPQVEYVITDGNGQSSRSTIDVSVDAVSPTAGNDPVEVAQGGSARITVLANDTAGNAATPLVPGSVVLTAVEGGQLSADGRTLVVPGQGTYTVDAESGVVVFDADPAFTGRATSVTYTVTDVDGTSAGASIQVEVTPVAPRAVDDVVRTGQNQQVTFDPAANDRPGVDGGTPLVPASVRLLDAAGAEVTELVLAAGTFTVDPATGSITFAPAQGFTGTVPQVTYVVTDGNGSRGTAGISLTVLLVNPVANDDSASTVQGRAVSVDVLRNDLAGNDETPFDPTTVVLNAVDGGELSAGGRQLDVPGEGTWTVAPDTGVVTFLPEPGFAGTATTVTYTVRDVDGQGVSADITVEVTAVGPRVRADAVGTAQNTPVTLDPAANDLPGIEGGSAPDRATLRFVDGDGQLVTTLTVSGGSYTVDTTTGIVTFRPTTGFIGSAATVTYSIADANGERGQATIDVAVGATAPTANDDAATTTQGASVPIEVLGNDVPVDGQTPLVPGSVTLRPLAGAELSEDRRTLVVPGQGTWTVGADGAITFQPVVLFVGATSPVTYVVLDDNGEVASAAVVVDVEGVGPRATADTTRTGQNTPVTLAPAANDLPGVEGGTPVDPASVRLLDADGGPVQELAVDGGTFTVDTATGGITFTPAPGFAGSVGTVRYVVADTGGRTATSTIDISVLAVTPLAGDDAVTTRQGVPVTVDVLGNDSAGNDTTPLDPATVVLTAPAGVEGAELSEDGKTLQVPGEGTYRVDPETGAITFTPAGSFTGTAAPVTYAVSDVDGATVSASFTVTVAAVSPLARDDSAVTEPETAVRIDVLSNDQPGSAGALLVPTSVGLLAPEGVEDAVLSADGRGLLVPGEGTYSVNAFTGEVTFTPADGFDGTTTAVGYSVADTNGTRTQARIVVVVGDAAPGLAVDKIAALEDANENGVADPGETIRYVFDVTNTGNVTLTDVAVQDPKVTGLAPESATIRRGETVRFTADPYTVTAEDIAAGAADNSATATGRTAAVPGAPAEAVQSAPDTTSTVTVEREALLTVEKTAELSGDDDIANEGEIITYSFRVRNAGNVVISGVTVDDPQVTFPDTGDLTLAPGEARTLEADPYRVTAEDVAAGSVLNTATVGGTAPTLPNGDPAPPVLSAPSTVELPAGDPELVLEKIADLDDVNGNGLADAGETIAYSFRVTNTGPVLIEDVRVEDDRVTGLDEPRGIAPRATETFEADPYVVTDEDVTVGSITNTARAFGFLDGERIGSPQDTVTTTPVPARPSVNVEKDVSAGDDGDVTDGQDVDYTVTVKNDGNVDLAEAVVEDDLTDVLDDAMLKPGTSATRGEVTVTGGQLRWTGPLAIGEEAVITYGVTVSGDSGDSGDSGNGVLRNSATAIGVVDPPVDPPAGPVDPPVDQPAPPTPAPPVTDGDVTVNPVVDAPPVVHPIPGLAVTGAQLTGIVASALGLLVAGGIALVVIRRRRAAADD</sequence>
<feature type="domain" description="CshA" evidence="4">
    <location>
        <begin position="4592"/>
        <end position="4694"/>
    </location>
</feature>
<feature type="domain" description="CshA" evidence="4">
    <location>
        <begin position="1879"/>
        <end position="1986"/>
    </location>
</feature>
<feature type="domain" description="CshA" evidence="4">
    <location>
        <begin position="1446"/>
        <end position="1552"/>
    </location>
</feature>
<feature type="domain" description="CshA" evidence="4">
    <location>
        <begin position="794"/>
        <end position="899"/>
    </location>
</feature>
<dbReference type="Proteomes" id="UP000326464">
    <property type="component" value="Unassembled WGS sequence"/>
</dbReference>
<feature type="domain" description="CshA" evidence="4">
    <location>
        <begin position="465"/>
        <end position="567"/>
    </location>
</feature>
<feature type="domain" description="CshA" evidence="4">
    <location>
        <begin position="4700"/>
        <end position="4808"/>
    </location>
</feature>
<accession>A0A7X1NRK7</accession>
<dbReference type="InterPro" id="IPR057687">
    <property type="entry name" value="DUF7927"/>
</dbReference>
<feature type="signal peptide" evidence="3">
    <location>
        <begin position="1"/>
        <end position="25"/>
    </location>
</feature>
<evidence type="ECO:0000259" key="5">
    <source>
        <dbReference type="Pfam" id="PF24346"/>
    </source>
</evidence>
<gene>
    <name evidence="7" type="ORF">FNH21_12880</name>
</gene>
<dbReference type="Pfam" id="PF25549">
    <property type="entry name" value="DUF7927"/>
    <property type="match status" value="1"/>
</dbReference>
<feature type="domain" description="CshA" evidence="4">
    <location>
        <begin position="3734"/>
        <end position="3826"/>
    </location>
</feature>
<dbReference type="NCBIfam" id="TIGR04225">
    <property type="entry name" value="CshA_fibril_rpt"/>
    <property type="match status" value="31"/>
</dbReference>
<feature type="domain" description="CshA" evidence="4">
    <location>
        <begin position="2966"/>
        <end position="3073"/>
    </location>
</feature>
<feature type="domain" description="CshA" evidence="4">
    <location>
        <begin position="5247"/>
        <end position="5346"/>
    </location>
</feature>
<feature type="domain" description="CshA" evidence="4">
    <location>
        <begin position="1012"/>
        <end position="1120"/>
    </location>
</feature>
<feature type="domain" description="CshA" evidence="4">
    <location>
        <begin position="4810"/>
        <end position="4914"/>
    </location>
</feature>
<feature type="domain" description="CshA" evidence="4">
    <location>
        <begin position="5137"/>
        <end position="5240"/>
    </location>
</feature>
<feature type="domain" description="CshA" evidence="4">
    <location>
        <begin position="3398"/>
        <end position="3505"/>
    </location>
</feature>
<feature type="domain" description="DUF7507" evidence="5">
    <location>
        <begin position="5822"/>
        <end position="5913"/>
    </location>
</feature>
<feature type="domain" description="CshA" evidence="4">
    <location>
        <begin position="2095"/>
        <end position="2200"/>
    </location>
</feature>
<feature type="domain" description="CshA" evidence="4">
    <location>
        <begin position="2000"/>
        <end position="2084"/>
    </location>
</feature>
<dbReference type="OrthoDB" id="3584537at2"/>
<name>A0A7X1NRK7_9MICC</name>
<feature type="domain" description="CshA" evidence="4">
    <location>
        <begin position="5039"/>
        <end position="5131"/>
    </location>
</feature>
<feature type="domain" description="CshA" evidence="4">
    <location>
        <begin position="1230"/>
        <end position="1337"/>
    </location>
</feature>
<evidence type="ECO:0000259" key="6">
    <source>
        <dbReference type="Pfam" id="PF25549"/>
    </source>
</evidence>
<feature type="domain" description="CshA" evidence="4">
    <location>
        <begin position="3519"/>
        <end position="3602"/>
    </location>
</feature>
<feature type="domain" description="CshA" evidence="4">
    <location>
        <begin position="3615"/>
        <end position="3720"/>
    </location>
</feature>
<keyword evidence="2" id="KW-0472">Membrane</keyword>
<feature type="domain" description="CshA" evidence="4">
    <location>
        <begin position="300"/>
        <end position="357"/>
    </location>
</feature>
<feature type="domain" description="CshA" evidence="4">
    <location>
        <begin position="4046"/>
        <end position="4153"/>
    </location>
</feature>
<feature type="domain" description="CshA" evidence="4">
    <location>
        <begin position="1351"/>
        <end position="1442"/>
    </location>
</feature>
<feature type="region of interest" description="Disordered" evidence="1">
    <location>
        <begin position="1125"/>
        <end position="1151"/>
    </location>
</feature>
<feature type="domain" description="CshA" evidence="4">
    <location>
        <begin position="3077"/>
        <end position="3179"/>
    </location>
</feature>
<evidence type="ECO:0000313" key="7">
    <source>
        <dbReference type="EMBL" id="MPY11599.1"/>
    </source>
</evidence>
<evidence type="ECO:0000256" key="1">
    <source>
        <dbReference type="SAM" id="MobiDB-lite"/>
    </source>
</evidence>
<dbReference type="InterPro" id="IPR047589">
    <property type="entry name" value="DUF11_rpt"/>
</dbReference>
<proteinExistence type="predicted"/>
<feature type="domain" description="CshA" evidence="4">
    <location>
        <begin position="3829"/>
        <end position="3936"/>
    </location>
</feature>
<feature type="compositionally biased region" description="Polar residues" evidence="1">
    <location>
        <begin position="5252"/>
        <end position="5263"/>
    </location>
</feature>
<evidence type="ECO:0000259" key="4">
    <source>
        <dbReference type="Pfam" id="PF19076"/>
    </source>
</evidence>
<feature type="domain" description="CshA" evidence="4">
    <location>
        <begin position="3950"/>
        <end position="4034"/>
    </location>
</feature>
<evidence type="ECO:0000313" key="8">
    <source>
        <dbReference type="Proteomes" id="UP000326464"/>
    </source>
</evidence>
<dbReference type="RefSeq" id="WP_152816313.1">
    <property type="nucleotide sequence ID" value="NZ_VJXX01000004.1"/>
</dbReference>
<dbReference type="Pfam" id="PF19076">
    <property type="entry name" value="CshA_repeat"/>
    <property type="match status" value="44"/>
</dbReference>
<feature type="domain" description="CshA" evidence="4">
    <location>
        <begin position="572"/>
        <end position="683"/>
    </location>
</feature>
<feature type="domain" description="CshA" evidence="4">
    <location>
        <begin position="366"/>
        <end position="462"/>
    </location>
</feature>
<dbReference type="InterPro" id="IPR026395">
    <property type="entry name" value="CshA_fibril"/>
</dbReference>
<feature type="chain" id="PRO_5030765357" evidence="3">
    <location>
        <begin position="26"/>
        <end position="6140"/>
    </location>
</feature>
<evidence type="ECO:0000256" key="3">
    <source>
        <dbReference type="SAM" id="SignalP"/>
    </source>
</evidence>
<feature type="domain" description="DUF7927" evidence="6">
    <location>
        <begin position="5938"/>
        <end position="6060"/>
    </location>
</feature>
<feature type="domain" description="DUF7507" evidence="5">
    <location>
        <begin position="5583"/>
        <end position="5678"/>
    </location>
</feature>
<evidence type="ECO:0000256" key="2">
    <source>
        <dbReference type="SAM" id="Phobius"/>
    </source>
</evidence>
<keyword evidence="2" id="KW-1133">Transmembrane helix</keyword>
<feature type="domain" description="CshA" evidence="4">
    <location>
        <begin position="2755"/>
        <end position="2854"/>
    </location>
</feature>
<dbReference type="EMBL" id="VJXX01000004">
    <property type="protein sequence ID" value="MPY11599.1"/>
    <property type="molecule type" value="Genomic_DNA"/>
</dbReference>
<keyword evidence="2" id="KW-0812">Transmembrane</keyword>
<feature type="domain" description="CshA" evidence="4">
    <location>
        <begin position="4167"/>
        <end position="4251"/>
    </location>
</feature>
<feature type="region of interest" description="Disordered" evidence="1">
    <location>
        <begin position="471"/>
        <end position="498"/>
    </location>
</feature>
<feature type="domain" description="CshA" evidence="4">
    <location>
        <begin position="689"/>
        <end position="791"/>
    </location>
</feature>
<feature type="compositionally biased region" description="Pro residues" evidence="1">
    <location>
        <begin position="6056"/>
        <end position="6079"/>
    </location>
</feature>
<feature type="compositionally biased region" description="Polar residues" evidence="1">
    <location>
        <begin position="473"/>
        <end position="483"/>
    </location>
</feature>
<feature type="domain" description="CshA" evidence="4">
    <location>
        <begin position="2316"/>
        <end position="2420"/>
    </location>
</feature>
<reference evidence="8" key="1">
    <citation type="submission" date="2019-07" db="EMBL/GenBank/DDBJ databases">
        <title>Arthrobacter KR32 sp. nov., isolated from mountain cheese made of cows milk.</title>
        <authorList>
            <person name="Flegler A."/>
        </authorList>
    </citation>
    <scope>NUCLEOTIDE SEQUENCE [LARGE SCALE GENOMIC DNA]</scope>
    <source>
        <strain evidence="8">KR32</strain>
    </source>
</reference>
<feature type="domain" description="CshA" evidence="4">
    <location>
        <begin position="4479"/>
        <end position="4589"/>
    </location>
</feature>
<feature type="domain" description="DUF7507" evidence="5">
    <location>
        <begin position="5706"/>
        <end position="5798"/>
    </location>
</feature>
<dbReference type="NCBIfam" id="NF012211">
    <property type="entry name" value="tand_rpt_95"/>
    <property type="match status" value="3"/>
</dbReference>
<organism evidence="7 8">
    <name type="scientific">Arthrobacter bussei</name>
    <dbReference type="NCBI Taxonomy" id="2594179"/>
    <lineage>
        <taxon>Bacteria</taxon>
        <taxon>Bacillati</taxon>
        <taxon>Actinomycetota</taxon>
        <taxon>Actinomycetes</taxon>
        <taxon>Micrococcales</taxon>
        <taxon>Micrococcaceae</taxon>
        <taxon>Arthrobacter</taxon>
    </lineage>
</organism>
<feature type="domain" description="CshA" evidence="4">
    <location>
        <begin position="909"/>
        <end position="1009"/>
    </location>
</feature>
<feature type="region of interest" description="Disordered" evidence="1">
    <location>
        <begin position="5250"/>
        <end position="5276"/>
    </location>
</feature>
<feature type="region of interest" description="Disordered" evidence="1">
    <location>
        <begin position="6053"/>
        <end position="6090"/>
    </location>
</feature>
<dbReference type="NCBIfam" id="TIGR01451">
    <property type="entry name" value="B_ant_repeat"/>
    <property type="match status" value="1"/>
</dbReference>
<feature type="domain" description="CshA" evidence="4">
    <location>
        <begin position="1665"/>
        <end position="1770"/>
    </location>
</feature>
<feature type="domain" description="CshA" evidence="4">
    <location>
        <begin position="3302"/>
        <end position="3389"/>
    </location>
</feature>
<feature type="domain" description="CshA" evidence="4">
    <location>
        <begin position="2218"/>
        <end position="2310"/>
    </location>
</feature>
<keyword evidence="3" id="KW-0732">Signal</keyword>
<feature type="domain" description="CshA" evidence="4">
    <location>
        <begin position="4263"/>
        <end position="4369"/>
    </location>
</feature>
<dbReference type="InterPro" id="IPR055354">
    <property type="entry name" value="DUF7507"/>
</dbReference>
<feature type="domain" description="CshA" evidence="4">
    <location>
        <begin position="1123"/>
        <end position="1222"/>
    </location>
</feature>
<feature type="domain" description="CshA" evidence="4">
    <location>
        <begin position="4378"/>
        <end position="4467"/>
    </location>
</feature>